<dbReference type="InterPro" id="IPR023209">
    <property type="entry name" value="DAO"/>
</dbReference>
<dbReference type="GO" id="GO:0003884">
    <property type="term" value="F:D-amino-acid oxidase activity"/>
    <property type="evidence" value="ECO:0007669"/>
    <property type="project" value="InterPro"/>
</dbReference>
<evidence type="ECO:0000256" key="6">
    <source>
        <dbReference type="SAM" id="MobiDB-lite"/>
    </source>
</evidence>
<evidence type="ECO:0000256" key="5">
    <source>
        <dbReference type="ARBA" id="ARBA00023002"/>
    </source>
</evidence>
<protein>
    <recommendedName>
        <fullName evidence="7">FAD dependent oxidoreductase domain-containing protein</fullName>
    </recommendedName>
</protein>
<proteinExistence type="inferred from homology"/>
<dbReference type="EMBL" id="BLQM01000436">
    <property type="protein sequence ID" value="GMH89809.1"/>
    <property type="molecule type" value="Genomic_DNA"/>
</dbReference>
<evidence type="ECO:0000313" key="8">
    <source>
        <dbReference type="EMBL" id="GMH89809.1"/>
    </source>
</evidence>
<comment type="similarity">
    <text evidence="2">Belongs to the DAMOX/DASOX family.</text>
</comment>
<comment type="caution">
    <text evidence="8">The sequence shown here is derived from an EMBL/GenBank/DDBJ whole genome shotgun (WGS) entry which is preliminary data.</text>
</comment>
<feature type="domain" description="FAD dependent oxidoreductase" evidence="7">
    <location>
        <begin position="195"/>
        <end position="374"/>
    </location>
</feature>
<evidence type="ECO:0000259" key="7">
    <source>
        <dbReference type="Pfam" id="PF01266"/>
    </source>
</evidence>
<dbReference type="PANTHER" id="PTHR11530">
    <property type="entry name" value="D-AMINO ACID OXIDASE"/>
    <property type="match status" value="1"/>
</dbReference>
<evidence type="ECO:0000256" key="4">
    <source>
        <dbReference type="ARBA" id="ARBA00022827"/>
    </source>
</evidence>
<keyword evidence="3" id="KW-0285">Flavoprotein</keyword>
<dbReference type="Gene3D" id="3.40.50.720">
    <property type="entry name" value="NAD(P)-binding Rossmann-like Domain"/>
    <property type="match status" value="1"/>
</dbReference>
<accession>A0A9W7ER49</accession>
<comment type="cofactor">
    <cofactor evidence="1">
        <name>FAD</name>
        <dbReference type="ChEBI" id="CHEBI:57692"/>
    </cofactor>
</comment>
<dbReference type="GO" id="GO:0019478">
    <property type="term" value="P:D-amino acid catabolic process"/>
    <property type="evidence" value="ECO:0007669"/>
    <property type="project" value="TreeGrafter"/>
</dbReference>
<dbReference type="SUPFAM" id="SSF54373">
    <property type="entry name" value="FAD-linked reductases, C-terminal domain"/>
    <property type="match status" value="1"/>
</dbReference>
<organism evidence="8 9">
    <name type="scientific">Triparma laevis f. inornata</name>
    <dbReference type="NCBI Taxonomy" id="1714386"/>
    <lineage>
        <taxon>Eukaryota</taxon>
        <taxon>Sar</taxon>
        <taxon>Stramenopiles</taxon>
        <taxon>Ochrophyta</taxon>
        <taxon>Bolidophyceae</taxon>
        <taxon>Parmales</taxon>
        <taxon>Triparmaceae</taxon>
        <taxon>Triparma</taxon>
    </lineage>
</organism>
<feature type="compositionally biased region" description="Polar residues" evidence="6">
    <location>
        <begin position="112"/>
        <end position="129"/>
    </location>
</feature>
<evidence type="ECO:0000313" key="9">
    <source>
        <dbReference type="Proteomes" id="UP001162640"/>
    </source>
</evidence>
<dbReference type="PANTHER" id="PTHR11530:SF11">
    <property type="entry name" value="D-ASPARTATE OXIDASE"/>
    <property type="match status" value="1"/>
</dbReference>
<evidence type="ECO:0000256" key="2">
    <source>
        <dbReference type="ARBA" id="ARBA00006730"/>
    </source>
</evidence>
<dbReference type="Pfam" id="PF01266">
    <property type="entry name" value="DAO"/>
    <property type="match status" value="1"/>
</dbReference>
<dbReference type="InterPro" id="IPR006076">
    <property type="entry name" value="FAD-dep_OxRdtase"/>
</dbReference>
<reference evidence="9" key="1">
    <citation type="journal article" date="2023" name="Commun. Biol.">
        <title>Genome analysis of Parmales, the sister group of diatoms, reveals the evolutionary specialization of diatoms from phago-mixotrophs to photoautotrophs.</title>
        <authorList>
            <person name="Ban H."/>
            <person name="Sato S."/>
            <person name="Yoshikawa S."/>
            <person name="Yamada K."/>
            <person name="Nakamura Y."/>
            <person name="Ichinomiya M."/>
            <person name="Sato N."/>
            <person name="Blanc-Mathieu R."/>
            <person name="Endo H."/>
            <person name="Kuwata A."/>
            <person name="Ogata H."/>
        </authorList>
    </citation>
    <scope>NUCLEOTIDE SEQUENCE [LARGE SCALE GENOMIC DNA]</scope>
</reference>
<dbReference type="SUPFAM" id="SSF51971">
    <property type="entry name" value="Nucleotide-binding domain"/>
    <property type="match status" value="1"/>
</dbReference>
<name>A0A9W7ER49_9STRA</name>
<gene>
    <name evidence="8" type="ORF">TL16_g11573</name>
</gene>
<keyword evidence="4" id="KW-0274">FAD</keyword>
<sequence length="381" mass="41649">MTSRVLIVGSGILGLRTATSLLRHGHRVTMRSAAAPLASSGPAAPVSPGAGGLWMPFHCEDVRVEKWAKHQLEEYLEMINVEPLLSVPHSSPSPYYSQITSLLPSNPPPSSITTKAADTGTYSPTFTPPSWATDPRLNYQTLTMHQLEWQKAVTKIHVPSVLLDSYSTCHTFSAPIVDSPEILNSHLKFFINHKNGGDILTDRFYNSVEEVLEEGGGEFDFIVNCTGGGAKALMSDNELTPGRGCLKYYKRKPGFDTCILLDDPPIGCDERPVYCIPRGDLVAVGGFYLEGDDYPEMRLDEREILEENAEMLLGEFDDEKWEEVGEWVGLRPVRNSGVKLGLNTDVGGRAKWIDCYGHGGSGWTVASGCAEEVAGIIKSST</sequence>
<evidence type="ECO:0000256" key="3">
    <source>
        <dbReference type="ARBA" id="ARBA00022630"/>
    </source>
</evidence>
<dbReference type="Proteomes" id="UP001162640">
    <property type="component" value="Unassembled WGS sequence"/>
</dbReference>
<dbReference type="GO" id="GO:0005737">
    <property type="term" value="C:cytoplasm"/>
    <property type="evidence" value="ECO:0007669"/>
    <property type="project" value="TreeGrafter"/>
</dbReference>
<evidence type="ECO:0000256" key="1">
    <source>
        <dbReference type="ARBA" id="ARBA00001974"/>
    </source>
</evidence>
<dbReference type="AlphaFoldDB" id="A0A9W7ER49"/>
<dbReference type="GO" id="GO:0071949">
    <property type="term" value="F:FAD binding"/>
    <property type="evidence" value="ECO:0007669"/>
    <property type="project" value="InterPro"/>
</dbReference>
<keyword evidence="5" id="KW-0560">Oxidoreductase</keyword>
<feature type="region of interest" description="Disordered" evidence="6">
    <location>
        <begin position="107"/>
        <end position="129"/>
    </location>
</feature>
<dbReference type="Gene3D" id="3.30.9.10">
    <property type="entry name" value="D-Amino Acid Oxidase, subunit A, domain 2"/>
    <property type="match status" value="1"/>
</dbReference>